<gene>
    <name evidence="1" type="ORF">SAMN04488129_10211</name>
</gene>
<dbReference type="AlphaFoldDB" id="A0A1H7GML5"/>
<protein>
    <recommendedName>
        <fullName evidence="3">Preprotein translocase subunit SecB</fullName>
    </recommendedName>
</protein>
<keyword evidence="2" id="KW-1185">Reference proteome</keyword>
<proteinExistence type="predicted"/>
<name>A0A1H7GML5_9GAMM</name>
<dbReference type="RefSeq" id="WP_089709884.1">
    <property type="nucleotide sequence ID" value="NZ_FOBC01000002.1"/>
</dbReference>
<dbReference type="STRING" id="650850.SAMN04488129_10211"/>
<sequence length="155" mass="17560">MDKQLIAEAAEQVEIVDIYLYSSTVSRHDEIHQNNIPEGMVQQDKLAVSVDLLELIESVEDGADSLLRARIDYGVRFVLLPVTGDEDSVHVLAEITACFAATYRYRDGLSEAAISEFMRYNAVHNTWPFWREHALRMSAEARLPRPTIPLMKPVS</sequence>
<dbReference type="EMBL" id="FOBC01000002">
    <property type="protein sequence ID" value="SEK38777.1"/>
    <property type="molecule type" value="Genomic_DNA"/>
</dbReference>
<dbReference type="SUPFAM" id="SSF54611">
    <property type="entry name" value="SecB-like"/>
    <property type="match status" value="1"/>
</dbReference>
<organism evidence="1 2">
    <name type="scientific">Halomonas daqiaonensis</name>
    <dbReference type="NCBI Taxonomy" id="650850"/>
    <lineage>
        <taxon>Bacteria</taxon>
        <taxon>Pseudomonadati</taxon>
        <taxon>Pseudomonadota</taxon>
        <taxon>Gammaproteobacteria</taxon>
        <taxon>Oceanospirillales</taxon>
        <taxon>Halomonadaceae</taxon>
        <taxon>Halomonas</taxon>
    </lineage>
</organism>
<dbReference type="Proteomes" id="UP000198807">
    <property type="component" value="Unassembled WGS sequence"/>
</dbReference>
<evidence type="ECO:0000313" key="2">
    <source>
        <dbReference type="Proteomes" id="UP000198807"/>
    </source>
</evidence>
<accession>A0A1H7GML5</accession>
<evidence type="ECO:0000313" key="1">
    <source>
        <dbReference type="EMBL" id="SEK38777.1"/>
    </source>
</evidence>
<dbReference type="OrthoDB" id="6058761at2"/>
<reference evidence="2" key="1">
    <citation type="submission" date="2016-10" db="EMBL/GenBank/DDBJ databases">
        <authorList>
            <person name="Varghese N."/>
            <person name="Submissions S."/>
        </authorList>
    </citation>
    <scope>NUCLEOTIDE SEQUENCE [LARGE SCALE GENOMIC DNA]</scope>
    <source>
        <strain evidence="2">CGMCC 1.9150</strain>
    </source>
</reference>
<evidence type="ECO:0008006" key="3">
    <source>
        <dbReference type="Google" id="ProtNLM"/>
    </source>
</evidence>
<dbReference type="InterPro" id="IPR035958">
    <property type="entry name" value="SecB-like_sf"/>
</dbReference>